<reference evidence="1 2" key="1">
    <citation type="submission" date="2018-01" db="EMBL/GenBank/DDBJ databases">
        <title>Whole genome analyses suggest that Burkholderia sensu lato contains two further novel genera in the rhizoxinica-symbiotica group Mycetohabitans gen. nov., and Trinickia gen. nov.: implications for the evolution of diazotrophy and nodulation in the Burkholderiaceae.</title>
        <authorList>
            <person name="Estrada-de los Santos P."/>
            <person name="Palmer M."/>
            <person name="Chavez-Ramirez B."/>
            <person name="Beukes C."/>
            <person name="Steenkamp E.T."/>
            <person name="Hirsch A.M."/>
            <person name="Manyaka P."/>
            <person name="Maluk M."/>
            <person name="Lafos M."/>
            <person name="Crook M."/>
            <person name="Gross E."/>
            <person name="Simon M.F."/>
            <person name="Bueno dos Reis Junior F."/>
            <person name="Poole P.S."/>
            <person name="Venter S.N."/>
            <person name="James E.K."/>
        </authorList>
    </citation>
    <scope>NUCLEOTIDE SEQUENCE [LARGE SCALE GENOMIC DNA]</scope>
    <source>
        <strain evidence="1 2">JPY 581</strain>
    </source>
</reference>
<accession>A0A2N7XB64</accession>
<dbReference type="AlphaFoldDB" id="A0A2N7XB64"/>
<dbReference type="GO" id="GO:0016491">
    <property type="term" value="F:oxidoreductase activity"/>
    <property type="evidence" value="ECO:0007669"/>
    <property type="project" value="InterPro"/>
</dbReference>
<dbReference type="EMBL" id="PNYC01000001">
    <property type="protein sequence ID" value="PMS38850.1"/>
    <property type="molecule type" value="Genomic_DNA"/>
</dbReference>
<dbReference type="Gene3D" id="1.10.620.20">
    <property type="entry name" value="Ribonucleotide Reductase, subunit A"/>
    <property type="match status" value="1"/>
</dbReference>
<dbReference type="Pfam" id="PF11583">
    <property type="entry name" value="AurF"/>
    <property type="match status" value="1"/>
</dbReference>
<dbReference type="Proteomes" id="UP000235777">
    <property type="component" value="Unassembled WGS sequence"/>
</dbReference>
<dbReference type="InterPro" id="IPR025859">
    <property type="entry name" value="AurF/CmlI"/>
</dbReference>
<sequence>MPVDALMSTDYELRELALNNLYEKAKAAQWDVAKDIDWSTELDADNPLGMPDPTLLIYGTQLWDKLDAAGRREVRHHAQAWLLSQILHGEQAALICAAKLASAEEGLSARLCAATQMMDEARHVEAYAKLVNEKFSTSYPMSKSLKGLLEDTITSTHLDMTNLGMQVLVEGIALSIFQSVVAYSTDPFIKDLFSRIQRDESRHFAVGRITLCRVYSEMSSTELKEREEFVSEGASVLYEHLCADDIWEPMGFSKEACAQMVRDSEVSSTIRRSIFRRLVPTIREMGLLTPRVRRTFEQLDVIDYEVMPLSLNA</sequence>
<organism evidence="1 2">
    <name type="scientific">Trinickia symbiotica</name>
    <dbReference type="NCBI Taxonomy" id="863227"/>
    <lineage>
        <taxon>Bacteria</taxon>
        <taxon>Pseudomonadati</taxon>
        <taxon>Pseudomonadota</taxon>
        <taxon>Betaproteobacteria</taxon>
        <taxon>Burkholderiales</taxon>
        <taxon>Burkholderiaceae</taxon>
        <taxon>Trinickia</taxon>
    </lineage>
</organism>
<evidence type="ECO:0008006" key="3">
    <source>
        <dbReference type="Google" id="ProtNLM"/>
    </source>
</evidence>
<protein>
    <recommendedName>
        <fullName evidence="3">Ferritin-like domain-containing protein</fullName>
    </recommendedName>
</protein>
<dbReference type="InterPro" id="IPR012348">
    <property type="entry name" value="RNR-like"/>
</dbReference>
<dbReference type="STRING" id="863227.GCA_000373005_01132"/>
<evidence type="ECO:0000313" key="2">
    <source>
        <dbReference type="Proteomes" id="UP000235777"/>
    </source>
</evidence>
<proteinExistence type="predicted"/>
<evidence type="ECO:0000313" key="1">
    <source>
        <dbReference type="EMBL" id="PMS38850.1"/>
    </source>
</evidence>
<dbReference type="OrthoDB" id="5500270at2"/>
<gene>
    <name evidence="1" type="ORF">C0Z20_00520</name>
</gene>
<comment type="caution">
    <text evidence="1">The sequence shown here is derived from an EMBL/GenBank/DDBJ whole genome shotgun (WGS) entry which is preliminary data.</text>
</comment>
<dbReference type="SUPFAM" id="SSF47240">
    <property type="entry name" value="Ferritin-like"/>
    <property type="match status" value="1"/>
</dbReference>
<dbReference type="InterPro" id="IPR009078">
    <property type="entry name" value="Ferritin-like_SF"/>
</dbReference>
<name>A0A2N7XB64_9BURK</name>
<dbReference type="CDD" id="cd00657">
    <property type="entry name" value="Ferritin_like"/>
    <property type="match status" value="1"/>
</dbReference>
<keyword evidence="2" id="KW-1185">Reference proteome</keyword>